<dbReference type="CDD" id="cd06223">
    <property type="entry name" value="PRTases_typeI"/>
    <property type="match status" value="1"/>
</dbReference>
<dbReference type="GO" id="GO:0006164">
    <property type="term" value="P:purine nucleotide biosynthetic process"/>
    <property type="evidence" value="ECO:0007669"/>
    <property type="project" value="TreeGrafter"/>
</dbReference>
<evidence type="ECO:0000313" key="11">
    <source>
        <dbReference type="EMBL" id="RSN69603.1"/>
    </source>
</evidence>
<evidence type="ECO:0000256" key="2">
    <source>
        <dbReference type="ARBA" id="ARBA00022679"/>
    </source>
</evidence>
<dbReference type="SMART" id="SM01400">
    <property type="entry name" value="Pribosyltran_N"/>
    <property type="match status" value="1"/>
</dbReference>
<dbReference type="Proteomes" id="UP000278149">
    <property type="component" value="Unassembled WGS sequence"/>
</dbReference>
<dbReference type="Gene3D" id="3.40.50.2020">
    <property type="match status" value="2"/>
</dbReference>
<dbReference type="Pfam" id="PF00156">
    <property type="entry name" value="Pribosyltran"/>
    <property type="match status" value="1"/>
</dbReference>
<dbReference type="AlphaFoldDB" id="A0A429G751"/>
<keyword evidence="4" id="KW-0547">Nucleotide-binding</keyword>
<evidence type="ECO:0000256" key="6">
    <source>
        <dbReference type="ARBA" id="ARBA00022840"/>
    </source>
</evidence>
<protein>
    <recommendedName>
        <fullName evidence="1">ribose-phosphate diphosphokinase</fullName>
        <ecNumber evidence="1">2.7.6.1</ecNumber>
    </recommendedName>
</protein>
<dbReference type="SUPFAM" id="SSF53271">
    <property type="entry name" value="PRTase-like"/>
    <property type="match status" value="1"/>
</dbReference>
<dbReference type="GO" id="GO:0005524">
    <property type="term" value="F:ATP binding"/>
    <property type="evidence" value="ECO:0007669"/>
    <property type="project" value="UniProtKB-KW"/>
</dbReference>
<evidence type="ECO:0000256" key="1">
    <source>
        <dbReference type="ARBA" id="ARBA00013247"/>
    </source>
</evidence>
<dbReference type="Pfam" id="PF13793">
    <property type="entry name" value="Pribosyltran_N"/>
    <property type="match status" value="1"/>
</dbReference>
<dbReference type="GO" id="GO:0006015">
    <property type="term" value="P:5-phosphoribose 1-diphosphate biosynthetic process"/>
    <property type="evidence" value="ECO:0007669"/>
    <property type="project" value="TreeGrafter"/>
</dbReference>
<feature type="domain" description="Phosphoribosyltransferase" evidence="9">
    <location>
        <begin position="154"/>
        <end position="251"/>
    </location>
</feature>
<evidence type="ECO:0000259" key="10">
    <source>
        <dbReference type="Pfam" id="PF13793"/>
    </source>
</evidence>
<dbReference type="GO" id="GO:0005737">
    <property type="term" value="C:cytoplasm"/>
    <property type="evidence" value="ECO:0007669"/>
    <property type="project" value="TreeGrafter"/>
</dbReference>
<evidence type="ECO:0000256" key="4">
    <source>
        <dbReference type="ARBA" id="ARBA00022741"/>
    </source>
</evidence>
<comment type="similarity">
    <text evidence="8">Belongs to the ribose-phosphate pyrophosphokinase family.</text>
</comment>
<dbReference type="PANTHER" id="PTHR10210">
    <property type="entry name" value="RIBOSE-PHOSPHATE DIPHOSPHOKINASE FAMILY MEMBER"/>
    <property type="match status" value="1"/>
</dbReference>
<dbReference type="EMBL" id="RCOR01000018">
    <property type="protein sequence ID" value="RSN69603.1"/>
    <property type="molecule type" value="Genomic_DNA"/>
</dbReference>
<keyword evidence="5 11" id="KW-0418">Kinase</keyword>
<evidence type="ECO:0000256" key="7">
    <source>
        <dbReference type="ARBA" id="ARBA00049535"/>
    </source>
</evidence>
<gene>
    <name evidence="11" type="primary">prs</name>
    <name evidence="11" type="ORF">D9Q81_03100</name>
</gene>
<comment type="caution">
    <text evidence="11">The sequence shown here is derived from an EMBL/GenBank/DDBJ whole genome shotgun (WGS) entry which is preliminary data.</text>
</comment>
<evidence type="ECO:0000256" key="3">
    <source>
        <dbReference type="ARBA" id="ARBA00022727"/>
    </source>
</evidence>
<dbReference type="InterPro" id="IPR029057">
    <property type="entry name" value="PRTase-like"/>
</dbReference>
<keyword evidence="2 11" id="KW-0808">Transferase</keyword>
<name>A0A429G751_9CREN</name>
<dbReference type="GO" id="GO:0004749">
    <property type="term" value="F:ribose phosphate diphosphokinase activity"/>
    <property type="evidence" value="ECO:0007669"/>
    <property type="project" value="UniProtKB-EC"/>
</dbReference>
<dbReference type="InterPro" id="IPR005946">
    <property type="entry name" value="Rib-P_diPkinase"/>
</dbReference>
<dbReference type="InterPro" id="IPR000836">
    <property type="entry name" value="PRTase_dom"/>
</dbReference>
<evidence type="ECO:0000256" key="5">
    <source>
        <dbReference type="ARBA" id="ARBA00022777"/>
    </source>
</evidence>
<keyword evidence="3 8" id="KW-0545">Nucleotide biosynthesis</keyword>
<dbReference type="GO" id="GO:0000287">
    <property type="term" value="F:magnesium ion binding"/>
    <property type="evidence" value="ECO:0007669"/>
    <property type="project" value="InterPro"/>
</dbReference>
<dbReference type="GO" id="GO:0016301">
    <property type="term" value="F:kinase activity"/>
    <property type="evidence" value="ECO:0007669"/>
    <property type="project" value="UniProtKB-KW"/>
</dbReference>
<dbReference type="RefSeq" id="WP_125741196.1">
    <property type="nucleotide sequence ID" value="NZ_RCOR01000018.1"/>
</dbReference>
<dbReference type="GO" id="GO:0002189">
    <property type="term" value="C:ribose phosphate diphosphokinase complex"/>
    <property type="evidence" value="ECO:0007669"/>
    <property type="project" value="TreeGrafter"/>
</dbReference>
<evidence type="ECO:0000313" key="12">
    <source>
        <dbReference type="Proteomes" id="UP000278149"/>
    </source>
</evidence>
<accession>A0A429G751</accession>
<proteinExistence type="inferred from homology"/>
<feature type="domain" description="Ribose-phosphate pyrophosphokinase N-terminal" evidence="10">
    <location>
        <begin position="9"/>
        <end position="119"/>
    </location>
</feature>
<reference evidence="11 12" key="1">
    <citation type="submission" date="2018-10" db="EMBL/GenBank/DDBJ databases">
        <title>Co-occurring genomic capacity for anaerobic methane metabolism and dissimilatory sulfite reduction discovered in the Korarchaeota.</title>
        <authorList>
            <person name="Mckay L.J."/>
            <person name="Dlakic M."/>
            <person name="Fields M.W."/>
            <person name="Delmont T.O."/>
            <person name="Eren A.M."/>
            <person name="Jay Z.J."/>
            <person name="Klingelsmith K.B."/>
            <person name="Rusch D.B."/>
            <person name="Inskeep W.P."/>
        </authorList>
    </citation>
    <scope>NUCLEOTIDE SEQUENCE [LARGE SCALE GENOMIC DNA]</scope>
    <source>
        <strain evidence="11 12">WS</strain>
    </source>
</reference>
<dbReference type="PANTHER" id="PTHR10210:SF32">
    <property type="entry name" value="RIBOSE-PHOSPHATE PYROPHOSPHOKINASE 2"/>
    <property type="match status" value="1"/>
</dbReference>
<dbReference type="InterPro" id="IPR029099">
    <property type="entry name" value="Pribosyltran_N"/>
</dbReference>
<keyword evidence="6" id="KW-0067">ATP-binding</keyword>
<dbReference type="EC" id="2.7.6.1" evidence="1"/>
<comment type="catalytic activity">
    <reaction evidence="7">
        <text>D-ribose 5-phosphate + ATP = 5-phospho-alpha-D-ribose 1-diphosphate + AMP + H(+)</text>
        <dbReference type="Rhea" id="RHEA:15609"/>
        <dbReference type="ChEBI" id="CHEBI:15378"/>
        <dbReference type="ChEBI" id="CHEBI:30616"/>
        <dbReference type="ChEBI" id="CHEBI:58017"/>
        <dbReference type="ChEBI" id="CHEBI:78346"/>
        <dbReference type="ChEBI" id="CHEBI:456215"/>
        <dbReference type="EC" id="2.7.6.1"/>
    </reaction>
</comment>
<sequence>MLVVGPEDEFNIELSRRLKTRLVSIERRVFPDGEVCPRVLGDVDGEDVLLSMRMKAGSCQPNSYLIEILFTLRNLKEHMGAKSIHLLMPYFPYSRQDAIFREGEPLSSKYVAELLEDSGVDEVFTITAHLHRVSDMRALFNRADFHNLSGFESLAKELKRIPLREPFILGPDTESINWARELAEYYGTEEFDSFGKERDISSGEIRTLVKELKLEGRDVIVVDDMVSTGGTMANAIRSAKMMGARLLIAAFVHPVMVPGSLERILGAGADIIVAADTLEWSGSRASVVPTIASALKGGGST</sequence>
<dbReference type="NCBIfam" id="TIGR01251">
    <property type="entry name" value="ribP_PPkin"/>
    <property type="match status" value="1"/>
</dbReference>
<evidence type="ECO:0000259" key="9">
    <source>
        <dbReference type="Pfam" id="PF00156"/>
    </source>
</evidence>
<organism evidence="11 12">
    <name type="scientific">Candidatus Korarchaeum cryptofilum</name>
    <dbReference type="NCBI Taxonomy" id="498846"/>
    <lineage>
        <taxon>Archaea</taxon>
        <taxon>Thermoproteota</taxon>
        <taxon>Candidatus Korarchaeia</taxon>
        <taxon>Candidatus Korarchaeales</taxon>
        <taxon>Candidatus Korarchaeaceae</taxon>
        <taxon>Candidatus Korarchaeum</taxon>
    </lineage>
</organism>
<evidence type="ECO:0000256" key="8">
    <source>
        <dbReference type="RuleBase" id="RU004324"/>
    </source>
</evidence>